<accession>A0A8W8LP06</accession>
<evidence type="ECO:0000313" key="3">
    <source>
        <dbReference type="Proteomes" id="UP000005408"/>
    </source>
</evidence>
<feature type="compositionally biased region" description="Basic and acidic residues" evidence="1">
    <location>
        <begin position="110"/>
        <end position="126"/>
    </location>
</feature>
<protein>
    <submittedName>
        <fullName evidence="2">Uncharacterized protein</fullName>
    </submittedName>
</protein>
<feature type="region of interest" description="Disordered" evidence="1">
    <location>
        <begin position="76"/>
        <end position="126"/>
    </location>
</feature>
<proteinExistence type="predicted"/>
<reference evidence="2" key="1">
    <citation type="submission" date="2022-08" db="UniProtKB">
        <authorList>
            <consortium name="EnsemblMetazoa"/>
        </authorList>
    </citation>
    <scope>IDENTIFICATION</scope>
    <source>
        <strain evidence="2">05x7-T-G4-1.051#20</strain>
    </source>
</reference>
<evidence type="ECO:0000313" key="2">
    <source>
        <dbReference type="EnsemblMetazoa" id="G28938.1:cds"/>
    </source>
</evidence>
<dbReference type="AlphaFoldDB" id="A0A8W8LP06"/>
<feature type="compositionally biased region" description="Polar residues" evidence="1">
    <location>
        <begin position="207"/>
        <end position="220"/>
    </location>
</feature>
<name>A0A8W8LP06_MAGGI</name>
<sequence length="300" mass="33869">MKWERKDYNGTIIRIHDNEEQLNKFANAANKKVLLNRDVCTENKLKELLTFSFKPANADHKTKKIRVQTEKIKESKEQADICSPKKKKKESSCAGGNNESQKKNQRRRRERMDESAAARKTERKNQETVALCTEKKILSDLSSQFCLESELNKKSEEGTFLTTTWILCKPALQSEVIPETQSHVQQTVMATNTSTSSNFRTSPRKIPTSTPSNYSRISQRNMSSKSTLEVDISTEKNNLSKLLGNSNITIDKEVLAMAVRLAKKSAKPAYTLTMKLMPGLFTTEEMALSRGQGLLAKKGT</sequence>
<keyword evidence="3" id="KW-1185">Reference proteome</keyword>
<feature type="region of interest" description="Disordered" evidence="1">
    <location>
        <begin position="193"/>
        <end position="220"/>
    </location>
</feature>
<dbReference type="EnsemblMetazoa" id="G28938.1">
    <property type="protein sequence ID" value="G28938.1:cds"/>
    <property type="gene ID" value="G28938"/>
</dbReference>
<organism evidence="2 3">
    <name type="scientific">Magallana gigas</name>
    <name type="common">Pacific oyster</name>
    <name type="synonym">Crassostrea gigas</name>
    <dbReference type="NCBI Taxonomy" id="29159"/>
    <lineage>
        <taxon>Eukaryota</taxon>
        <taxon>Metazoa</taxon>
        <taxon>Spiralia</taxon>
        <taxon>Lophotrochozoa</taxon>
        <taxon>Mollusca</taxon>
        <taxon>Bivalvia</taxon>
        <taxon>Autobranchia</taxon>
        <taxon>Pteriomorphia</taxon>
        <taxon>Ostreida</taxon>
        <taxon>Ostreoidea</taxon>
        <taxon>Ostreidae</taxon>
        <taxon>Magallana</taxon>
    </lineage>
</organism>
<evidence type="ECO:0000256" key="1">
    <source>
        <dbReference type="SAM" id="MobiDB-lite"/>
    </source>
</evidence>
<dbReference type="Proteomes" id="UP000005408">
    <property type="component" value="Unassembled WGS sequence"/>
</dbReference>